<dbReference type="InterPro" id="IPR036388">
    <property type="entry name" value="WH-like_DNA-bd_sf"/>
</dbReference>
<feature type="domain" description="Transcription regulator PadR N-terminal" evidence="1">
    <location>
        <begin position="23"/>
        <end position="89"/>
    </location>
</feature>
<dbReference type="InterPro" id="IPR052509">
    <property type="entry name" value="Metal_resp_DNA-bind_regulator"/>
</dbReference>
<dbReference type="InterPro" id="IPR005149">
    <property type="entry name" value="Tscrpt_reg_PadR_N"/>
</dbReference>
<protein>
    <submittedName>
        <fullName evidence="2">Transcriptional regulator PadR-like family protein</fullName>
    </submittedName>
</protein>
<reference evidence="2 3" key="1">
    <citation type="submission" date="2016-11" db="EMBL/GenBank/DDBJ databases">
        <authorList>
            <person name="Jaros S."/>
            <person name="Januszkiewicz K."/>
            <person name="Wedrychowicz H."/>
        </authorList>
    </citation>
    <scope>NUCLEOTIDE SEQUENCE [LARGE SCALE GENOMIC DNA]</scope>
    <source>
        <strain evidence="2 3">DSM 6191</strain>
    </source>
</reference>
<evidence type="ECO:0000313" key="2">
    <source>
        <dbReference type="EMBL" id="SHH67023.1"/>
    </source>
</evidence>
<evidence type="ECO:0000313" key="3">
    <source>
        <dbReference type="Proteomes" id="UP000184241"/>
    </source>
</evidence>
<dbReference type="PANTHER" id="PTHR33169">
    <property type="entry name" value="PADR-FAMILY TRANSCRIPTIONAL REGULATOR"/>
    <property type="match status" value="1"/>
</dbReference>
<dbReference type="PANTHER" id="PTHR33169:SF13">
    <property type="entry name" value="PADR-FAMILY TRANSCRIPTIONAL REGULATOR"/>
    <property type="match status" value="1"/>
</dbReference>
<name>A0A1M5UWC9_9CLOT</name>
<gene>
    <name evidence="2" type="ORF">SAMN02745941_00659</name>
</gene>
<accession>A0A1M5UWC9</accession>
<evidence type="ECO:0000259" key="1">
    <source>
        <dbReference type="Pfam" id="PF03551"/>
    </source>
</evidence>
<dbReference type="AlphaFoldDB" id="A0A1M5UWC9"/>
<dbReference type="EMBL" id="FQXU01000003">
    <property type="protein sequence ID" value="SHH67023.1"/>
    <property type="molecule type" value="Genomic_DNA"/>
</dbReference>
<dbReference type="InterPro" id="IPR036390">
    <property type="entry name" value="WH_DNA-bd_sf"/>
</dbReference>
<organism evidence="2 3">
    <name type="scientific">Clostridium intestinale DSM 6191</name>
    <dbReference type="NCBI Taxonomy" id="1121320"/>
    <lineage>
        <taxon>Bacteria</taxon>
        <taxon>Bacillati</taxon>
        <taxon>Bacillota</taxon>
        <taxon>Clostridia</taxon>
        <taxon>Eubacteriales</taxon>
        <taxon>Clostridiaceae</taxon>
        <taxon>Clostridium</taxon>
    </lineage>
</organism>
<dbReference type="Pfam" id="PF03551">
    <property type="entry name" value="PadR"/>
    <property type="match status" value="1"/>
</dbReference>
<dbReference type="Gene3D" id="1.10.10.10">
    <property type="entry name" value="Winged helix-like DNA-binding domain superfamily/Winged helix DNA-binding domain"/>
    <property type="match status" value="1"/>
</dbReference>
<dbReference type="SUPFAM" id="SSF46785">
    <property type="entry name" value="Winged helix' DNA-binding domain"/>
    <property type="match status" value="1"/>
</dbReference>
<dbReference type="Proteomes" id="UP000184241">
    <property type="component" value="Unassembled WGS sequence"/>
</dbReference>
<sequence>MISLQNAIKIYIPMTETMYYILLSLVEEKHGYGIMQHVEEITNKRLTLGAGTIYKSISRLEIDGLIKAVKVEDRRKIYKTTDLGREILEMEVKRLNELNCNGILLLERSK</sequence>
<proteinExistence type="predicted"/>